<dbReference type="Proteomes" id="UP000186455">
    <property type="component" value="Unassembled WGS sequence"/>
</dbReference>
<dbReference type="InterPro" id="IPR007278">
    <property type="entry name" value="DUF397"/>
</dbReference>
<name>A0A1Q4VD26_9ACTN</name>
<evidence type="ECO:0000313" key="3">
    <source>
        <dbReference type="Proteomes" id="UP000186455"/>
    </source>
</evidence>
<reference evidence="2 3" key="1">
    <citation type="submission" date="2015-06" db="EMBL/GenBank/DDBJ databases">
        <title>Cloning and characterization of the uncialamcin biosynthetic gene cluster.</title>
        <authorList>
            <person name="Yan X."/>
            <person name="Huang T."/>
            <person name="Ge H."/>
            <person name="Shen B."/>
        </authorList>
    </citation>
    <scope>NUCLEOTIDE SEQUENCE [LARGE SCALE GENOMIC DNA]</scope>
    <source>
        <strain evidence="2 3">DCA2648</strain>
    </source>
</reference>
<accession>A0A1Q4VD26</accession>
<feature type="domain" description="DUF397" evidence="1">
    <location>
        <begin position="27"/>
        <end position="67"/>
    </location>
</feature>
<evidence type="ECO:0000313" key="2">
    <source>
        <dbReference type="EMBL" id="OKH95722.1"/>
    </source>
</evidence>
<dbReference type="Pfam" id="PF04149">
    <property type="entry name" value="DUF397"/>
    <property type="match status" value="1"/>
</dbReference>
<organism evidence="2 3">
    <name type="scientific">Streptomyces uncialis</name>
    <dbReference type="NCBI Taxonomy" id="1048205"/>
    <lineage>
        <taxon>Bacteria</taxon>
        <taxon>Bacillati</taxon>
        <taxon>Actinomycetota</taxon>
        <taxon>Actinomycetes</taxon>
        <taxon>Kitasatosporales</taxon>
        <taxon>Streptomycetaceae</taxon>
        <taxon>Streptomyces</taxon>
    </lineage>
</organism>
<protein>
    <recommendedName>
        <fullName evidence="1">DUF397 domain-containing protein</fullName>
    </recommendedName>
</protein>
<evidence type="ECO:0000259" key="1">
    <source>
        <dbReference type="Pfam" id="PF04149"/>
    </source>
</evidence>
<sequence length="75" mass="8051">MERISIVTAVPEFEFRTATACTLQNSDPRCVEVATNVPGRVIVRNSVTGATVEFTAGEWTAFLASAKLGEFDLSA</sequence>
<dbReference type="AlphaFoldDB" id="A0A1Q4VD26"/>
<dbReference type="EMBL" id="LFBV01000001">
    <property type="protein sequence ID" value="OKH95722.1"/>
    <property type="molecule type" value="Genomic_DNA"/>
</dbReference>
<keyword evidence="3" id="KW-1185">Reference proteome</keyword>
<gene>
    <name evidence="2" type="ORF">AB852_02895</name>
</gene>
<comment type="caution">
    <text evidence="2">The sequence shown here is derived from an EMBL/GenBank/DDBJ whole genome shotgun (WGS) entry which is preliminary data.</text>
</comment>
<dbReference type="STRING" id="1048205.AB852_02895"/>
<proteinExistence type="predicted"/>